<feature type="chain" id="PRO_5008597309" description="Secreted protein" evidence="1">
    <location>
        <begin position="20"/>
        <end position="110"/>
    </location>
</feature>
<proteinExistence type="predicted"/>
<name>A0A1B7MGR1_9AGAM</name>
<sequence>MSFCGFHFFFWLEICSAYAANMIQLSHCRVMSFLSGAVANPLSPFCYVITLLTFHVSKFHNAMLFNALLSTGWQNRFSIHVCELLLIKRAPKILTSNLKQSYNPKGHVLT</sequence>
<accession>A0A1B7MGR1</accession>
<dbReference type="InParanoid" id="A0A1B7MGR1"/>
<evidence type="ECO:0000313" key="2">
    <source>
        <dbReference type="EMBL" id="OAX31785.1"/>
    </source>
</evidence>
<dbReference type="EMBL" id="KV449244">
    <property type="protein sequence ID" value="OAX31785.1"/>
    <property type="molecule type" value="Genomic_DNA"/>
</dbReference>
<organism evidence="2 3">
    <name type="scientific">Rhizopogon vinicolor AM-OR11-026</name>
    <dbReference type="NCBI Taxonomy" id="1314800"/>
    <lineage>
        <taxon>Eukaryota</taxon>
        <taxon>Fungi</taxon>
        <taxon>Dikarya</taxon>
        <taxon>Basidiomycota</taxon>
        <taxon>Agaricomycotina</taxon>
        <taxon>Agaricomycetes</taxon>
        <taxon>Agaricomycetidae</taxon>
        <taxon>Boletales</taxon>
        <taxon>Suillineae</taxon>
        <taxon>Rhizopogonaceae</taxon>
        <taxon>Rhizopogon</taxon>
    </lineage>
</organism>
<dbReference type="Proteomes" id="UP000092154">
    <property type="component" value="Unassembled WGS sequence"/>
</dbReference>
<gene>
    <name evidence="2" type="ORF">K503DRAFT_50599</name>
</gene>
<evidence type="ECO:0008006" key="4">
    <source>
        <dbReference type="Google" id="ProtNLM"/>
    </source>
</evidence>
<evidence type="ECO:0000256" key="1">
    <source>
        <dbReference type="SAM" id="SignalP"/>
    </source>
</evidence>
<keyword evidence="1" id="KW-0732">Signal</keyword>
<protein>
    <recommendedName>
        <fullName evidence="4">Secreted protein</fullName>
    </recommendedName>
</protein>
<feature type="signal peptide" evidence="1">
    <location>
        <begin position="1"/>
        <end position="19"/>
    </location>
</feature>
<dbReference type="AlphaFoldDB" id="A0A1B7MGR1"/>
<reference evidence="2 3" key="1">
    <citation type="submission" date="2016-06" db="EMBL/GenBank/DDBJ databases">
        <title>Comparative genomics of the ectomycorrhizal sister species Rhizopogon vinicolor and Rhizopogon vesiculosus (Basidiomycota: Boletales) reveals a divergence of the mating type B locus.</title>
        <authorList>
            <consortium name="DOE Joint Genome Institute"/>
            <person name="Mujic A.B."/>
            <person name="Kuo A."/>
            <person name="Tritt A."/>
            <person name="Lipzen A."/>
            <person name="Chen C."/>
            <person name="Johnson J."/>
            <person name="Sharma A."/>
            <person name="Barry K."/>
            <person name="Grigoriev I.V."/>
            <person name="Spatafora J.W."/>
        </authorList>
    </citation>
    <scope>NUCLEOTIDE SEQUENCE [LARGE SCALE GENOMIC DNA]</scope>
    <source>
        <strain evidence="2 3">AM-OR11-026</strain>
    </source>
</reference>
<keyword evidence="3" id="KW-1185">Reference proteome</keyword>
<evidence type="ECO:0000313" key="3">
    <source>
        <dbReference type="Proteomes" id="UP000092154"/>
    </source>
</evidence>